<name>A0AAU9AP27_LYSEN</name>
<protein>
    <submittedName>
        <fullName evidence="1">Integral membrane protein</fullName>
    </submittedName>
</protein>
<evidence type="ECO:0000313" key="1">
    <source>
        <dbReference type="EMBL" id="BAV98860.1"/>
    </source>
</evidence>
<organism evidence="1 2">
    <name type="scientific">Lysobacter enzymogenes</name>
    <dbReference type="NCBI Taxonomy" id="69"/>
    <lineage>
        <taxon>Bacteria</taxon>
        <taxon>Pseudomonadati</taxon>
        <taxon>Pseudomonadota</taxon>
        <taxon>Gammaproteobacteria</taxon>
        <taxon>Lysobacterales</taxon>
        <taxon>Lysobacteraceae</taxon>
        <taxon>Lysobacter</taxon>
    </lineage>
</organism>
<dbReference type="AlphaFoldDB" id="A0AAU9AP27"/>
<reference evidence="1 2" key="1">
    <citation type="journal article" date="2017" name="DNA Res.">
        <title>Complete genome sequence and expression profile of the commercial lytic enzyme producer Lysobacter enzymogenes M497-1.</title>
        <authorList>
            <person name="Takami H."/>
            <person name="Toyoda A."/>
            <person name="Uchiyama I."/>
            <person name="Itoh T."/>
            <person name="Takaki Y."/>
            <person name="Arai W."/>
            <person name="Nishi S."/>
            <person name="Kawai M."/>
            <person name="Shinya K."/>
            <person name="Ikeda H."/>
        </authorList>
    </citation>
    <scope>NUCLEOTIDE SEQUENCE [LARGE SCALE GENOMIC DNA]</scope>
    <source>
        <strain evidence="1 2">M497-1</strain>
    </source>
</reference>
<dbReference type="InterPro" id="IPR011044">
    <property type="entry name" value="Quino_amine_DH_bsu"/>
</dbReference>
<dbReference type="SUPFAM" id="SSF50969">
    <property type="entry name" value="YVTN repeat-like/Quinoprotein amine dehydrogenase"/>
    <property type="match status" value="1"/>
</dbReference>
<accession>A0AAU9AP27</accession>
<dbReference type="EMBL" id="AP014940">
    <property type="protein sequence ID" value="BAV98860.1"/>
    <property type="molecule type" value="Genomic_DNA"/>
</dbReference>
<proteinExistence type="predicted"/>
<dbReference type="KEGG" id="lem:LEN_3373"/>
<dbReference type="Proteomes" id="UP000218824">
    <property type="component" value="Chromosome"/>
</dbReference>
<sequence>MAAAGAHAMLWSMSPASERHAERAAAPAVSATPGAARRWRWLAAGALVAAVVVGGSALWRAHRAQPPAPGSSELAGMLLDPQLSEISGLAASRRHPGVLWMHDDGGNPERLFAVAENGDRLATLRIEGAIKTDWEDMAAFELDGRHYLLIADTGDNGGLRRSLQLHIIEEPERIENARLKPAWSIAFRWPDGARDCEAVAVDAARKQILLISKKRQPPELFALPLMPAGNALQTATKLGALAGIPEPDAQLRQSNAFRAKIQGQVTAADVSPDGRTLAVMTYRYLLLYPRQPQQDWAQAVAAAPRVSELPWLPQAEALGWSADGRFLYATGEFIPAPLYRIAP</sequence>
<evidence type="ECO:0000313" key="2">
    <source>
        <dbReference type="Proteomes" id="UP000218824"/>
    </source>
</evidence>
<gene>
    <name evidence="1" type="ORF">LEN_3373</name>
</gene>